<gene>
    <name evidence="2" type="ORF">PFL1_04559</name>
</gene>
<organism evidence="2 3">
    <name type="scientific">Pseudozyma flocculosa PF-1</name>
    <dbReference type="NCBI Taxonomy" id="1277687"/>
    <lineage>
        <taxon>Eukaryota</taxon>
        <taxon>Fungi</taxon>
        <taxon>Dikarya</taxon>
        <taxon>Basidiomycota</taxon>
        <taxon>Ustilaginomycotina</taxon>
        <taxon>Ustilaginomycetes</taxon>
        <taxon>Ustilaginales</taxon>
        <taxon>Ustilaginaceae</taxon>
        <taxon>Pseudozyma</taxon>
    </lineage>
</organism>
<dbReference type="KEGG" id="pfp:PFL1_04559"/>
<dbReference type="Proteomes" id="UP000053664">
    <property type="component" value="Unassembled WGS sequence"/>
</dbReference>
<dbReference type="GeneID" id="19318660"/>
<dbReference type="RefSeq" id="XP_007880276.1">
    <property type="nucleotide sequence ID" value="XM_007882085.1"/>
</dbReference>
<evidence type="ECO:0000313" key="3">
    <source>
        <dbReference type="Proteomes" id="UP000053664"/>
    </source>
</evidence>
<accession>A0A061H5T3</accession>
<feature type="region of interest" description="Disordered" evidence="1">
    <location>
        <begin position="112"/>
        <end position="139"/>
    </location>
</feature>
<evidence type="ECO:0000256" key="1">
    <source>
        <dbReference type="SAM" id="MobiDB-lite"/>
    </source>
</evidence>
<proteinExistence type="predicted"/>
<dbReference type="EMBL" id="KE361637">
    <property type="protein sequence ID" value="EPQ27814.1"/>
    <property type="molecule type" value="Genomic_DNA"/>
</dbReference>
<reference evidence="2 3" key="1">
    <citation type="journal article" date="2013" name="Plant Cell">
        <title>The transition from a phytopathogenic smut ancestor to an anamorphic biocontrol agent deciphered by comparative whole-genome analysis.</title>
        <authorList>
            <person name="Lefebvre F."/>
            <person name="Joly D.L."/>
            <person name="Labbe C."/>
            <person name="Teichmann B."/>
            <person name="Linning R."/>
            <person name="Belzile F."/>
            <person name="Bakkeren G."/>
            <person name="Belanger R.R."/>
        </authorList>
    </citation>
    <scope>NUCLEOTIDE SEQUENCE [LARGE SCALE GENOMIC DNA]</scope>
    <source>
        <strain evidence="2 3">PF-1</strain>
    </source>
</reference>
<protein>
    <submittedName>
        <fullName evidence="2">Uncharacterized protein</fullName>
    </submittedName>
</protein>
<sequence length="177" mass="19398">MSADRKHASIRWSATKRQAGGDGQENEASVRGDSVARRRPVSYLPLVGATLPGPLPTRGTGVRQRLGSKGLLAVVLIASDRPSPVQNSRQDDYWHVVVQLFTVWSDPGDQLPGRKASRGASELCRRERSPSPPTAGARWRVSLSRPPRYRYRLRVFSGRGPRSLPSTSLLPPARVGN</sequence>
<dbReference type="HOGENOM" id="CLU_1518534_0_0_1"/>
<name>A0A061H5T3_9BASI</name>
<evidence type="ECO:0000313" key="2">
    <source>
        <dbReference type="EMBL" id="EPQ27814.1"/>
    </source>
</evidence>
<dbReference type="AlphaFoldDB" id="A0A061H5T3"/>
<feature type="region of interest" description="Disordered" evidence="1">
    <location>
        <begin position="1"/>
        <end position="35"/>
    </location>
</feature>